<dbReference type="EC" id="2.5.1.18" evidence="2"/>
<dbReference type="STRING" id="187304.B0E33_25140"/>
<protein>
    <submittedName>
        <fullName evidence="2">Glutathione S-transferase GstA</fullName>
        <ecNumber evidence="2">2.5.1.18</ecNumber>
    </submittedName>
</protein>
<evidence type="ECO:0000259" key="1">
    <source>
        <dbReference type="PROSITE" id="PS50404"/>
    </source>
</evidence>
<dbReference type="InterPro" id="IPR040079">
    <property type="entry name" value="Glutathione_S-Trfase"/>
</dbReference>
<dbReference type="AlphaFoldDB" id="A0A0M6Y155"/>
<dbReference type="InterPro" id="IPR036282">
    <property type="entry name" value="Glutathione-S-Trfase_C_sf"/>
</dbReference>
<dbReference type="RefSeq" id="WP_022998332.1">
    <property type="nucleotide sequence ID" value="NZ_CXST01000001.1"/>
</dbReference>
<dbReference type="Pfam" id="PF02798">
    <property type="entry name" value="GST_N"/>
    <property type="match status" value="1"/>
</dbReference>
<sequence>MADQVELFYAPQTRATGVRVLLEELGAPYKLNVLNLKLGENRTSRYLAVNPAGKVPALRVGEAVITEQVAIYIYLADLFPEKGLTPSLDDPLRGPYLRWFVHMASCFEPALIDRALKREEPPHSMSAYGSFDTVMESMRAQLAKGPFVLGERMTAVDVLWGMGLRWGTMFGIVPEFEEFTAYIERFAERPSVVKVLQEDQNMAREQEDAAVQAGVA</sequence>
<proteinExistence type="predicted"/>
<dbReference type="SUPFAM" id="SSF47616">
    <property type="entry name" value="GST C-terminal domain-like"/>
    <property type="match status" value="1"/>
</dbReference>
<dbReference type="PROSITE" id="PS50404">
    <property type="entry name" value="GST_NTER"/>
    <property type="match status" value="1"/>
</dbReference>
<gene>
    <name evidence="2" type="primary">gstA_1</name>
    <name evidence="2" type="ORF">LAL4801_01000</name>
</gene>
<dbReference type="CDD" id="cd03207">
    <property type="entry name" value="GST_C_8"/>
    <property type="match status" value="1"/>
</dbReference>
<feature type="domain" description="GST N-terminal" evidence="1">
    <location>
        <begin position="2"/>
        <end position="83"/>
    </location>
</feature>
<dbReference type="GO" id="GO:0004364">
    <property type="term" value="F:glutathione transferase activity"/>
    <property type="evidence" value="ECO:0007669"/>
    <property type="project" value="UniProtKB-EC"/>
</dbReference>
<dbReference type="EMBL" id="CXST01000001">
    <property type="protein sequence ID" value="CTQ42569.1"/>
    <property type="molecule type" value="Genomic_DNA"/>
</dbReference>
<dbReference type="SFLD" id="SFLDS00019">
    <property type="entry name" value="Glutathione_Transferase_(cytos"/>
    <property type="match status" value="1"/>
</dbReference>
<dbReference type="SFLD" id="SFLDG01150">
    <property type="entry name" value="Main.1:_Beta-like"/>
    <property type="match status" value="1"/>
</dbReference>
<dbReference type="CDD" id="cd03046">
    <property type="entry name" value="GST_N_GTT1_like"/>
    <property type="match status" value="1"/>
</dbReference>
<dbReference type="InterPro" id="IPR036249">
    <property type="entry name" value="Thioredoxin-like_sf"/>
</dbReference>
<accession>A0A0M6Y155</accession>
<name>A0A0M6Y155_9HYPH</name>
<dbReference type="PANTHER" id="PTHR44051">
    <property type="entry name" value="GLUTATHIONE S-TRANSFERASE-RELATED"/>
    <property type="match status" value="1"/>
</dbReference>
<keyword evidence="3" id="KW-1185">Reference proteome</keyword>
<reference evidence="3" key="1">
    <citation type="submission" date="2015-07" db="EMBL/GenBank/DDBJ databases">
        <authorList>
            <person name="Rodrigo-Torres Lidia"/>
            <person name="Arahal R.David."/>
        </authorList>
    </citation>
    <scope>NUCLEOTIDE SEQUENCE [LARGE SCALE GENOMIC DNA]</scope>
    <source>
        <strain evidence="3">CECT 4801</strain>
    </source>
</reference>
<evidence type="ECO:0000313" key="3">
    <source>
        <dbReference type="Proteomes" id="UP000048926"/>
    </source>
</evidence>
<dbReference type="OrthoDB" id="5740960at2"/>
<evidence type="ECO:0000313" key="2">
    <source>
        <dbReference type="EMBL" id="CTQ42569.1"/>
    </source>
</evidence>
<dbReference type="SFLD" id="SFLDG00358">
    <property type="entry name" value="Main_(cytGST)"/>
    <property type="match status" value="1"/>
</dbReference>
<dbReference type="PANTHER" id="PTHR44051:SF21">
    <property type="entry name" value="GLUTATHIONE S-TRANSFERASE FAMILY PROTEIN"/>
    <property type="match status" value="1"/>
</dbReference>
<dbReference type="Gene3D" id="3.40.30.10">
    <property type="entry name" value="Glutaredoxin"/>
    <property type="match status" value="1"/>
</dbReference>
<keyword evidence="2" id="KW-0808">Transferase</keyword>
<dbReference type="InterPro" id="IPR004045">
    <property type="entry name" value="Glutathione_S-Trfase_N"/>
</dbReference>
<dbReference type="Gene3D" id="1.20.1050.10">
    <property type="match status" value="1"/>
</dbReference>
<dbReference type="SUPFAM" id="SSF52833">
    <property type="entry name" value="Thioredoxin-like"/>
    <property type="match status" value="1"/>
</dbReference>
<dbReference type="Proteomes" id="UP000048926">
    <property type="component" value="Unassembled WGS sequence"/>
</dbReference>
<organism evidence="2 3">
    <name type="scientific">Roseibium aggregatum</name>
    <dbReference type="NCBI Taxonomy" id="187304"/>
    <lineage>
        <taxon>Bacteria</taxon>
        <taxon>Pseudomonadati</taxon>
        <taxon>Pseudomonadota</taxon>
        <taxon>Alphaproteobacteria</taxon>
        <taxon>Hyphomicrobiales</taxon>
        <taxon>Stappiaceae</taxon>
        <taxon>Roseibium</taxon>
    </lineage>
</organism>